<dbReference type="HOGENOM" id="CLU_398867_0_0_10"/>
<dbReference type="InterPro" id="IPR029058">
    <property type="entry name" value="AB_hydrolase_fold"/>
</dbReference>
<dbReference type="STRING" id="880070.Cycma_2957"/>
<dbReference type="OrthoDB" id="9808543at2"/>
<evidence type="ECO:0000259" key="1">
    <source>
        <dbReference type="Pfam" id="PF05448"/>
    </source>
</evidence>
<organism evidence="2 3">
    <name type="scientific">Cyclobacterium marinum (strain ATCC 25205 / DSM 745 / LMG 13164 / NCIMB 1802)</name>
    <name type="common">Flectobacillus marinus</name>
    <dbReference type="NCBI Taxonomy" id="880070"/>
    <lineage>
        <taxon>Bacteria</taxon>
        <taxon>Pseudomonadati</taxon>
        <taxon>Bacteroidota</taxon>
        <taxon>Cytophagia</taxon>
        <taxon>Cytophagales</taxon>
        <taxon>Cyclobacteriaceae</taxon>
        <taxon>Cyclobacterium</taxon>
    </lineage>
</organism>
<reference evidence="3" key="1">
    <citation type="submission" date="2011-07" db="EMBL/GenBank/DDBJ databases">
        <title>The complete genome of Cyclobacterium marinum DSM 745.</title>
        <authorList>
            <person name="Lucas S."/>
            <person name="Han J."/>
            <person name="Lapidus A."/>
            <person name="Bruce D."/>
            <person name="Goodwin L."/>
            <person name="Pitluck S."/>
            <person name="Peters L."/>
            <person name="Kyrpides N."/>
            <person name="Mavromatis K."/>
            <person name="Ivanova N."/>
            <person name="Ovchinnikova G."/>
            <person name="Chertkov O."/>
            <person name="Detter J.C."/>
            <person name="Tapia R."/>
            <person name="Han C."/>
            <person name="Land M."/>
            <person name="Hauser L."/>
            <person name="Markowitz V."/>
            <person name="Cheng J.-F."/>
            <person name="Hugenholtz P."/>
            <person name="Woyke T."/>
            <person name="Wu D."/>
            <person name="Tindall B."/>
            <person name="Schuetze A."/>
            <person name="Brambilla E."/>
            <person name="Klenk H.-P."/>
            <person name="Eisen J.A."/>
        </authorList>
    </citation>
    <scope>NUCLEOTIDE SEQUENCE [LARGE SCALE GENOMIC DNA]</scope>
    <source>
        <strain evidence="3">ATCC 25205 / DSM 745 / LMG 13164 / NCIMB 1802</strain>
    </source>
</reference>
<protein>
    <submittedName>
        <fullName evidence="2">Acetyl xylan esterase</fullName>
    </submittedName>
</protein>
<dbReference type="KEGG" id="cmr:Cycma_2957"/>
<feature type="domain" description="Acetyl xylan esterase" evidence="1">
    <location>
        <begin position="94"/>
        <end position="263"/>
    </location>
</feature>
<evidence type="ECO:0000313" key="3">
    <source>
        <dbReference type="Proteomes" id="UP000001635"/>
    </source>
</evidence>
<sequence length="690" mass="76480">MKKILLLYLFVIAQSLAVNATERLYVVGFSILPSDSLPQVLAHSSADILKSRMKQKAQIKFASHLLPKTLQEWKKRKEEIRAEIFANSGLNVDHDLDLDLRETATIQMDGYVIKNIYFQTQPGVYATANLFVPDGKGPFPAVVNMHGHWKEAKGAENIQSVAHSLAKNGYVCLSMDAFGAGERATTHMDFEYHGSNLGASLMNIGETLLGVQVVDNMRAVDLLSSLPYVDAENIGATGASGGGNQTMWFAAMDERVKAAMPVVSVGTFESAVMGSNCVCELLPGGLSFTETSGVLALYAPRALKMCNHNKDSNVTFYPSEMLRSYHNAKPIFEQYEAEEKISYELFDLEHGYWPEDREAMLGWFDLHLKGIGDGSARKEIPFEVLPFEELMVFPKGQRDPKVVGVAEYARAKGQKLRKSYIEKTFLEQELVLEDLTSLLKIKASPLVKKVHQFSPDGTWDRLALESSENLLTPLLIKKPSHSGLGYVLLATAAGKQQIPQERMDTWTEKGYGIVIAELSGTGEAASAEDQKVDYLTPFHTLARARLWLGETMMGQWVGELAMVSKFMKEEYAAQNLIFDGEKEAGLAGLFLAATNKGVYESLTLRNTPISYLFDNREGVDYFSLAIHVPKFLQWGDVSLAAGLTGLPITFARPVTMSGEPIPSNKEMEWQDEFASIRTLLKTKGNVTFEF</sequence>
<dbReference type="Gene3D" id="3.40.50.1820">
    <property type="entry name" value="alpha/beta hydrolase"/>
    <property type="match status" value="1"/>
</dbReference>
<dbReference type="PANTHER" id="PTHR22946">
    <property type="entry name" value="DIENELACTONE HYDROLASE DOMAIN-CONTAINING PROTEIN-RELATED"/>
    <property type="match status" value="1"/>
</dbReference>
<evidence type="ECO:0000313" key="2">
    <source>
        <dbReference type="EMBL" id="AEL26688.1"/>
    </source>
</evidence>
<dbReference type="RefSeq" id="WP_014020978.1">
    <property type="nucleotide sequence ID" value="NC_015914.1"/>
</dbReference>
<dbReference type="Pfam" id="PF05448">
    <property type="entry name" value="AXE1"/>
    <property type="match status" value="1"/>
</dbReference>
<gene>
    <name evidence="2" type="ordered locus">Cycma_2957</name>
</gene>
<dbReference type="SUPFAM" id="SSF53474">
    <property type="entry name" value="alpha/beta-Hydrolases"/>
    <property type="match status" value="1"/>
</dbReference>
<dbReference type="AlphaFoldDB" id="G0J422"/>
<dbReference type="eggNOG" id="COG3458">
    <property type="taxonomic scope" value="Bacteria"/>
</dbReference>
<name>G0J422_CYCMS</name>
<keyword evidence="3" id="KW-1185">Reference proteome</keyword>
<accession>G0J422</accession>
<proteinExistence type="predicted"/>
<dbReference type="PANTHER" id="PTHR22946:SF8">
    <property type="entry name" value="ACETYL XYLAN ESTERASE DOMAIN-CONTAINING PROTEIN"/>
    <property type="match status" value="1"/>
</dbReference>
<dbReference type="InterPro" id="IPR008391">
    <property type="entry name" value="AXE1_dom"/>
</dbReference>
<dbReference type="InterPro" id="IPR050261">
    <property type="entry name" value="FrsA_esterase"/>
</dbReference>
<dbReference type="EMBL" id="CP002955">
    <property type="protein sequence ID" value="AEL26688.1"/>
    <property type="molecule type" value="Genomic_DNA"/>
</dbReference>
<dbReference type="Proteomes" id="UP000001635">
    <property type="component" value="Chromosome"/>
</dbReference>